<dbReference type="EMBL" id="BLVO01000013">
    <property type="protein sequence ID" value="GFM34340.1"/>
    <property type="molecule type" value="Genomic_DNA"/>
</dbReference>
<evidence type="ECO:0000256" key="3">
    <source>
        <dbReference type="ARBA" id="ARBA00023274"/>
    </source>
</evidence>
<dbReference type="HAMAP" id="MF_01369_B">
    <property type="entry name" value="Ribosomal_uL23_B"/>
    <property type="match status" value="1"/>
</dbReference>
<keyword evidence="6" id="KW-1185">Reference proteome</keyword>
<dbReference type="InterPro" id="IPR012678">
    <property type="entry name" value="Ribosomal_uL23/eL15/eS24_sf"/>
</dbReference>
<dbReference type="GO" id="GO:0003735">
    <property type="term" value="F:structural constituent of ribosome"/>
    <property type="evidence" value="ECO:0007669"/>
    <property type="project" value="InterPro"/>
</dbReference>
<comment type="caution">
    <text evidence="5">The sequence shown here is derived from an EMBL/GenBank/DDBJ whole genome shotgun (WGS) entry which is preliminary data.</text>
</comment>
<keyword evidence="3 4" id="KW-0687">Ribonucleoprotein</keyword>
<comment type="function">
    <text evidence="4">One of the early assembly proteins it binds 23S rRNA. One of the proteins that surrounds the polypeptide exit tunnel on the outside of the ribosome. Forms the main docking site for trigger factor binding to the ribosome.</text>
</comment>
<reference evidence="5 6" key="1">
    <citation type="submission" date="2020-05" db="EMBL/GenBank/DDBJ databases">
        <title>Draft genome sequence of Desulfovibrio sp. strain HN2T.</title>
        <authorList>
            <person name="Ueno A."/>
            <person name="Tamazawa S."/>
            <person name="Tamamura S."/>
            <person name="Murakami T."/>
            <person name="Kiyama T."/>
            <person name="Inomata H."/>
            <person name="Amano Y."/>
            <person name="Miyakawa K."/>
            <person name="Tamaki H."/>
            <person name="Naganuma T."/>
            <person name="Kaneko K."/>
        </authorList>
    </citation>
    <scope>NUCLEOTIDE SEQUENCE [LARGE SCALE GENOMIC DNA]</scope>
    <source>
        <strain evidence="5 6">HN2</strain>
    </source>
</reference>
<dbReference type="RefSeq" id="WP_174405943.1">
    <property type="nucleotide sequence ID" value="NZ_BLVO01000013.1"/>
</dbReference>
<dbReference type="InterPro" id="IPR013025">
    <property type="entry name" value="Ribosomal_uL23-like"/>
</dbReference>
<evidence type="ECO:0000256" key="4">
    <source>
        <dbReference type="HAMAP-Rule" id="MF_01369"/>
    </source>
</evidence>
<proteinExistence type="inferred from homology"/>
<dbReference type="SUPFAM" id="SSF54189">
    <property type="entry name" value="Ribosomal proteins S24e, L23 and L15e"/>
    <property type="match status" value="1"/>
</dbReference>
<organism evidence="5 6">
    <name type="scientific">Desulfovibrio subterraneus</name>
    <dbReference type="NCBI Taxonomy" id="2718620"/>
    <lineage>
        <taxon>Bacteria</taxon>
        <taxon>Pseudomonadati</taxon>
        <taxon>Thermodesulfobacteriota</taxon>
        <taxon>Desulfovibrionia</taxon>
        <taxon>Desulfovibrionales</taxon>
        <taxon>Desulfovibrionaceae</taxon>
        <taxon>Desulfovibrio</taxon>
    </lineage>
</organism>
<name>A0A7J0BKZ7_9BACT</name>
<dbReference type="GO" id="GO:0006412">
    <property type="term" value="P:translation"/>
    <property type="evidence" value="ECO:0007669"/>
    <property type="project" value="UniProtKB-UniRule"/>
</dbReference>
<dbReference type="Gene3D" id="3.30.70.330">
    <property type="match status" value="1"/>
</dbReference>
<dbReference type="PANTHER" id="PTHR11620">
    <property type="entry name" value="60S RIBOSOMAL PROTEIN L23A"/>
    <property type="match status" value="1"/>
</dbReference>
<evidence type="ECO:0000256" key="1">
    <source>
        <dbReference type="ARBA" id="ARBA00006700"/>
    </source>
</evidence>
<dbReference type="GO" id="GO:1990904">
    <property type="term" value="C:ribonucleoprotein complex"/>
    <property type="evidence" value="ECO:0007669"/>
    <property type="project" value="UniProtKB-KW"/>
</dbReference>
<keyword evidence="4" id="KW-0694">RNA-binding</keyword>
<protein>
    <recommendedName>
        <fullName evidence="4">Large ribosomal subunit protein uL23</fullName>
    </recommendedName>
</protein>
<keyword evidence="4" id="KW-0699">rRNA-binding</keyword>
<accession>A0A7J0BKZ7</accession>
<dbReference type="GO" id="GO:0005840">
    <property type="term" value="C:ribosome"/>
    <property type="evidence" value="ECO:0007669"/>
    <property type="project" value="UniProtKB-KW"/>
</dbReference>
<dbReference type="AlphaFoldDB" id="A0A7J0BKZ7"/>
<dbReference type="InterPro" id="IPR012677">
    <property type="entry name" value="Nucleotide-bd_a/b_plait_sf"/>
</dbReference>
<evidence type="ECO:0000256" key="2">
    <source>
        <dbReference type="ARBA" id="ARBA00022980"/>
    </source>
</evidence>
<evidence type="ECO:0000313" key="6">
    <source>
        <dbReference type="Proteomes" id="UP000503840"/>
    </source>
</evidence>
<keyword evidence="2 4" id="KW-0689">Ribosomal protein</keyword>
<evidence type="ECO:0000313" key="5">
    <source>
        <dbReference type="EMBL" id="GFM34340.1"/>
    </source>
</evidence>
<comment type="subunit">
    <text evidence="4">Part of the 50S ribosomal subunit. Contacts protein L29, and trigger factor when it is bound to the ribosome.</text>
</comment>
<sequence length="96" mass="10843">MNYTQILIKPLVSEKASDLKDYAEKVTFYVAPSANKIEIKKAVEEAYKVKVESVNVIRRKPMARVRQGRTVGQIPGFKKVYVTLAPGEKIELFEGV</sequence>
<dbReference type="Pfam" id="PF00276">
    <property type="entry name" value="Ribosomal_L23"/>
    <property type="match status" value="1"/>
</dbReference>
<dbReference type="Proteomes" id="UP000503840">
    <property type="component" value="Unassembled WGS sequence"/>
</dbReference>
<dbReference type="GO" id="GO:0019843">
    <property type="term" value="F:rRNA binding"/>
    <property type="evidence" value="ECO:0007669"/>
    <property type="project" value="UniProtKB-UniRule"/>
</dbReference>
<dbReference type="NCBIfam" id="NF004363">
    <property type="entry name" value="PRK05738.2-4"/>
    <property type="match status" value="1"/>
</dbReference>
<gene>
    <name evidence="4 5" type="primary">rplW</name>
    <name evidence="5" type="ORF">DSM101010T_27050</name>
</gene>
<comment type="similarity">
    <text evidence="1 4">Belongs to the universal ribosomal protein uL23 family.</text>
</comment>